<keyword evidence="4" id="KW-0969">Cilium</keyword>
<dbReference type="Proteomes" id="UP000186559">
    <property type="component" value="Chromosome"/>
</dbReference>
<feature type="domain" description="Flagella basal body P-ring formation protein FlgA SAF" evidence="3">
    <location>
        <begin position="16"/>
        <end position="134"/>
    </location>
</feature>
<dbReference type="Pfam" id="PF13144">
    <property type="entry name" value="ChapFlgA"/>
    <property type="match status" value="1"/>
</dbReference>
<keyword evidence="4" id="KW-0282">Flagellum</keyword>
<evidence type="ECO:0000256" key="1">
    <source>
        <dbReference type="RuleBase" id="RU362063"/>
    </source>
</evidence>
<keyword evidence="1" id="KW-1005">Bacterial flagellum biogenesis</keyword>
<dbReference type="EMBL" id="CP014796">
    <property type="protein sequence ID" value="APX22664.1"/>
    <property type="molecule type" value="Genomic_DNA"/>
</dbReference>
<dbReference type="InterPro" id="IPR017585">
    <property type="entry name" value="SAF_FlgA"/>
</dbReference>
<dbReference type="KEGG" id="tpro:Ga0080559_TMP1868"/>
<evidence type="ECO:0000313" key="5">
    <source>
        <dbReference type="Proteomes" id="UP000186559"/>
    </source>
</evidence>
<dbReference type="RefSeq" id="WP_076622940.1">
    <property type="nucleotide sequence ID" value="NZ_BMEW01000004.1"/>
</dbReference>
<keyword evidence="2" id="KW-0732">Signal</keyword>
<dbReference type="OrthoDB" id="7619725at2"/>
<dbReference type="CDD" id="cd11614">
    <property type="entry name" value="SAF_CpaB_FlgA_like"/>
    <property type="match status" value="1"/>
</dbReference>
<protein>
    <recommendedName>
        <fullName evidence="1">Flagella basal body P-ring formation protein FlgA</fullName>
    </recommendedName>
</protein>
<dbReference type="STRING" id="1229727.Ga0080559_TMP1868"/>
<proteinExistence type="inferred from homology"/>
<dbReference type="PANTHER" id="PTHR36307:SF1">
    <property type="entry name" value="FLAGELLA BASAL BODY P-RING FORMATION PROTEIN FLGA"/>
    <property type="match status" value="1"/>
</dbReference>
<comment type="similarity">
    <text evidence="1">Belongs to the FlgA family.</text>
</comment>
<name>A0A1U7D3B8_9RHOB</name>
<comment type="function">
    <text evidence="1">Involved in the assembly process of the P-ring formation. It may associate with FlgF on the rod constituting a structure essential for the P-ring assembly or may act as a modulator protein for the P-ring assembly.</text>
</comment>
<keyword evidence="1" id="KW-0574">Periplasm</keyword>
<dbReference type="NCBIfam" id="TIGR03170">
    <property type="entry name" value="flgA_cterm"/>
    <property type="match status" value="1"/>
</dbReference>
<dbReference type="PANTHER" id="PTHR36307">
    <property type="entry name" value="FLAGELLA BASAL BODY P-RING FORMATION PROTEIN FLGA"/>
    <property type="match status" value="1"/>
</dbReference>
<keyword evidence="4" id="KW-0966">Cell projection</keyword>
<gene>
    <name evidence="4" type="ORF">Ga0080559_TMP1868</name>
</gene>
<evidence type="ECO:0000313" key="4">
    <source>
        <dbReference type="EMBL" id="APX22664.1"/>
    </source>
</evidence>
<dbReference type="GO" id="GO:0044780">
    <property type="term" value="P:bacterial-type flagellum assembly"/>
    <property type="evidence" value="ECO:0007669"/>
    <property type="project" value="InterPro"/>
</dbReference>
<dbReference type="GO" id="GO:0042597">
    <property type="term" value="C:periplasmic space"/>
    <property type="evidence" value="ECO:0007669"/>
    <property type="project" value="UniProtKB-SubCell"/>
</dbReference>
<accession>A0A1U7D3B8</accession>
<dbReference type="Gene3D" id="2.30.30.760">
    <property type="match status" value="1"/>
</dbReference>
<feature type="signal peptide" evidence="2">
    <location>
        <begin position="1"/>
        <end position="15"/>
    </location>
</feature>
<evidence type="ECO:0000256" key="2">
    <source>
        <dbReference type="SAM" id="SignalP"/>
    </source>
</evidence>
<organism evidence="4 5">
    <name type="scientific">Salipiger profundus</name>
    <dbReference type="NCBI Taxonomy" id="1229727"/>
    <lineage>
        <taxon>Bacteria</taxon>
        <taxon>Pseudomonadati</taxon>
        <taxon>Pseudomonadota</taxon>
        <taxon>Alphaproteobacteria</taxon>
        <taxon>Rhodobacterales</taxon>
        <taxon>Roseobacteraceae</taxon>
        <taxon>Salipiger</taxon>
    </lineage>
</organism>
<dbReference type="AlphaFoldDB" id="A0A1U7D3B8"/>
<evidence type="ECO:0000259" key="3">
    <source>
        <dbReference type="Pfam" id="PF13144"/>
    </source>
</evidence>
<reference evidence="4 5" key="1">
    <citation type="submission" date="2016-03" db="EMBL/GenBank/DDBJ databases">
        <title>Deep-sea bacteria in the southern Pacific.</title>
        <authorList>
            <person name="Tang K."/>
        </authorList>
    </citation>
    <scope>NUCLEOTIDE SEQUENCE [LARGE SCALE GENOMIC DNA]</scope>
    <source>
        <strain evidence="4 5">JLT2016</strain>
    </source>
</reference>
<feature type="chain" id="PRO_5012165542" description="Flagella basal body P-ring formation protein FlgA" evidence="2">
    <location>
        <begin position="16"/>
        <end position="137"/>
    </location>
</feature>
<keyword evidence="5" id="KW-1185">Reference proteome</keyword>
<dbReference type="InterPro" id="IPR039246">
    <property type="entry name" value="Flagellar_FlgA"/>
</dbReference>
<sequence precursor="true">MRLLLLLLAALPAQAETVVTTRTIRALEVVAPDAVRLDPAQIDGAHGALAQVVGQEARVTLYPGRPVMRGSVGEPALIERNQVVELIFSRGPVHIVTEGRALARGGAGERIRVMNLSSRTTLFGRVTPDGAIAVNNE</sequence>
<comment type="subcellular location">
    <subcellularLocation>
        <location evidence="1">Periplasm</location>
    </subcellularLocation>
</comment>